<reference evidence="1" key="3">
    <citation type="submission" date="2025-09" db="UniProtKB">
        <authorList>
            <consortium name="Ensembl"/>
        </authorList>
    </citation>
    <scope>IDENTIFICATION</scope>
</reference>
<dbReference type="AlphaFoldDB" id="A0A8B9Y6K1"/>
<dbReference type="Ensembl" id="ENSBGRT00000037376.1">
    <property type="protein sequence ID" value="ENSBGRP00000032307.1"/>
    <property type="gene ID" value="ENSBGRG00000020333.1"/>
</dbReference>
<proteinExistence type="predicted"/>
<accession>A0A8B9Y6K1</accession>
<organism evidence="1 2">
    <name type="scientific">Bos mutus grunniens</name>
    <name type="common">Wild yak</name>
    <name type="synonym">Bos grunniens</name>
    <dbReference type="NCBI Taxonomy" id="30521"/>
    <lineage>
        <taxon>Eukaryota</taxon>
        <taxon>Metazoa</taxon>
        <taxon>Chordata</taxon>
        <taxon>Craniata</taxon>
        <taxon>Vertebrata</taxon>
        <taxon>Euteleostomi</taxon>
        <taxon>Mammalia</taxon>
        <taxon>Eutheria</taxon>
        <taxon>Laurasiatheria</taxon>
        <taxon>Artiodactyla</taxon>
        <taxon>Ruminantia</taxon>
        <taxon>Pecora</taxon>
        <taxon>Bovidae</taxon>
        <taxon>Bovinae</taxon>
        <taxon>Bos</taxon>
    </lineage>
</organism>
<dbReference type="Proteomes" id="UP000694520">
    <property type="component" value="Chromosome 29"/>
</dbReference>
<dbReference type="InterPro" id="IPR059168">
    <property type="entry name" value="PATE2-like_ECD_3FTx"/>
</dbReference>
<dbReference type="GeneTree" id="ENSGT00510000050146"/>
<dbReference type="CDD" id="cd23578">
    <property type="entry name" value="TFP_LU_ECD_PATE2"/>
    <property type="match status" value="1"/>
</dbReference>
<name>A0A8B9Y6K1_BOSMU</name>
<keyword evidence="2" id="KW-1185">Reference proteome</keyword>
<evidence type="ECO:0000313" key="2">
    <source>
        <dbReference type="Proteomes" id="UP000694520"/>
    </source>
</evidence>
<reference evidence="1" key="1">
    <citation type="submission" date="2019-05" db="EMBL/GenBank/DDBJ databases">
        <authorList>
            <person name="Zhang S."/>
            <person name="Liu J."/>
        </authorList>
    </citation>
    <scope>NUCLEOTIDE SEQUENCE [LARGE SCALE GENOMIC DNA]</scope>
</reference>
<evidence type="ECO:0000313" key="1">
    <source>
        <dbReference type="Ensembl" id="ENSBGRP00000032307.1"/>
    </source>
</evidence>
<protein>
    <submittedName>
        <fullName evidence="1">Uncharacterized protein</fullName>
    </submittedName>
</protein>
<reference evidence="1" key="2">
    <citation type="submission" date="2025-08" db="UniProtKB">
        <authorList>
            <consortium name="Ensembl"/>
        </authorList>
    </citation>
    <scope>IDENTIFICATION</scope>
</reference>
<sequence>MGVFSPDPREQRLSRQSQCYSGASLKILLAWLEPIPFFFSPLISHLLVSAVSPTPATLCKVCTIFKRGICLYGEGNCTAEEGPGCRTSDMSFFNVKDGWLYNHTQLDCYDKCRAWNLVRGRLKVSSFCCKGQDFCNMYRGRSLHWKSH</sequence>